<accession>A0A7S4IYA3</accession>
<name>A0A7S4IYA3_9STRA</name>
<organism evidence="1">
    <name type="scientific">Odontella aurita</name>
    <dbReference type="NCBI Taxonomy" id="265563"/>
    <lineage>
        <taxon>Eukaryota</taxon>
        <taxon>Sar</taxon>
        <taxon>Stramenopiles</taxon>
        <taxon>Ochrophyta</taxon>
        <taxon>Bacillariophyta</taxon>
        <taxon>Mediophyceae</taxon>
        <taxon>Biddulphiophycidae</taxon>
        <taxon>Eupodiscales</taxon>
        <taxon>Odontellaceae</taxon>
        <taxon>Odontella</taxon>
    </lineage>
</organism>
<proteinExistence type="predicted"/>
<protein>
    <submittedName>
        <fullName evidence="1">Uncharacterized protein</fullName>
    </submittedName>
</protein>
<evidence type="ECO:0000313" key="1">
    <source>
        <dbReference type="EMBL" id="CAE2243405.1"/>
    </source>
</evidence>
<reference evidence="1" key="1">
    <citation type="submission" date="2021-01" db="EMBL/GenBank/DDBJ databases">
        <authorList>
            <person name="Corre E."/>
            <person name="Pelletier E."/>
            <person name="Niang G."/>
            <person name="Scheremetjew M."/>
            <person name="Finn R."/>
            <person name="Kale V."/>
            <person name="Holt S."/>
            <person name="Cochrane G."/>
            <person name="Meng A."/>
            <person name="Brown T."/>
            <person name="Cohen L."/>
        </authorList>
    </citation>
    <scope>NUCLEOTIDE SEQUENCE</scope>
    <source>
        <strain evidence="1">Isolate 1302-5</strain>
    </source>
</reference>
<dbReference type="AlphaFoldDB" id="A0A7S4IYA3"/>
<dbReference type="EMBL" id="HBKQ01025625">
    <property type="protein sequence ID" value="CAE2243405.1"/>
    <property type="molecule type" value="Transcribed_RNA"/>
</dbReference>
<sequence>MKLKRCSLVGFLVLSGENTRGFVLHTRFESISPTLASMDRLPLGLRLRSSFGTGTDASETPNSMSDLIPTQRDQCDKNRRLFLCRVLQATSTISVAVTALPSRSEAGEVGARITRAVTQSDLGVSVRRSVVQGAQVMDKMDGRWEKFSDNFGLGAERSRREGRPKPRDVPDLLPLDAAAARSILKVSDDTFLSIVPLTEQELTSRVAKVDSLVRKSFERSGLSIDESIMNADTYNYLSYIHFKAFCDILVDKNINFNQFRKNFESQLGDKLLSILDPDSANRDDGKRETGPDALRQKLRVALGSVDDLAHSLQSKGMVALVERSNPDDESVTDWSEDLSDLQFSVTLDIDVTQNAQILLQEQGYRLFPNYARFAIAATLKRKLSPMRQEVITDEYYMDTSYSSDPDLFEVKQVLLNIVVESA</sequence>
<gene>
    <name evidence="1" type="ORF">OAUR00152_LOCUS17367</name>
</gene>